<dbReference type="EMBL" id="JANHOG010002529">
    <property type="protein sequence ID" value="KAJ3522495.1"/>
    <property type="molecule type" value="Genomic_DNA"/>
</dbReference>
<reference evidence="1" key="1">
    <citation type="submission" date="2022-07" db="EMBL/GenBank/DDBJ databases">
        <title>Genome Sequence of Phlebia brevispora.</title>
        <authorList>
            <person name="Buettner E."/>
        </authorList>
    </citation>
    <scope>NUCLEOTIDE SEQUENCE</scope>
    <source>
        <strain evidence="1">MPL23</strain>
    </source>
</reference>
<comment type="caution">
    <text evidence="1">The sequence shown here is derived from an EMBL/GenBank/DDBJ whole genome shotgun (WGS) entry which is preliminary data.</text>
</comment>
<accession>A0ACC1RQN5</accession>
<name>A0ACC1RQN5_9APHY</name>
<sequence>MYPQEEVAQPRDRRAWTEDEDELLRAAIDKEDPDANPPSKWHAIAKHIPNRTNKDCRKRWWAQMATRVSKGSWSTEEDERLFSAVEELGTKWAAVAGRVGTRNSGQCAKRWNDALNPAIDRSGWTPEEDQKLLKAVEHQGHSWANIARTFLPGRTGLAAKNRYARHALRPPNLELTCA</sequence>
<proteinExistence type="predicted"/>
<dbReference type="Proteomes" id="UP001148662">
    <property type="component" value="Unassembled WGS sequence"/>
</dbReference>
<evidence type="ECO:0000313" key="2">
    <source>
        <dbReference type="Proteomes" id="UP001148662"/>
    </source>
</evidence>
<protein>
    <submittedName>
        <fullName evidence="1">Uncharacterized protein</fullName>
    </submittedName>
</protein>
<keyword evidence="2" id="KW-1185">Reference proteome</keyword>
<evidence type="ECO:0000313" key="1">
    <source>
        <dbReference type="EMBL" id="KAJ3522495.1"/>
    </source>
</evidence>
<gene>
    <name evidence="1" type="ORF">NM688_g8865</name>
</gene>
<organism evidence="1 2">
    <name type="scientific">Phlebia brevispora</name>
    <dbReference type="NCBI Taxonomy" id="194682"/>
    <lineage>
        <taxon>Eukaryota</taxon>
        <taxon>Fungi</taxon>
        <taxon>Dikarya</taxon>
        <taxon>Basidiomycota</taxon>
        <taxon>Agaricomycotina</taxon>
        <taxon>Agaricomycetes</taxon>
        <taxon>Polyporales</taxon>
        <taxon>Meruliaceae</taxon>
        <taxon>Phlebia</taxon>
    </lineage>
</organism>